<feature type="domain" description="DUF4097" evidence="2">
    <location>
        <begin position="125"/>
        <end position="241"/>
    </location>
</feature>
<feature type="region of interest" description="Disordered" evidence="1">
    <location>
        <begin position="180"/>
        <end position="245"/>
    </location>
</feature>
<sequence>MLAAVAVGVGVLSGCGSADLDDAPLERKTFPFGGERLRIESDDSELEITAADVDEVEVTRRVDGWVVIGNGPDASWKLEDGTLRLTIGCKGLAAHCAGHHTVKVPRGVAVTVEDGNGGVEAGGFADALTIRSDNGRVVVRDSSGPLDLETRNGGIRTERVTSTRVRAHSGNGSVRLDLDAAPERVESSSNNGGVEVRLPEGGGPYAVTAESRNGGVDVSVPTDDASERSVTARSGNGKVRVGTAN</sequence>
<evidence type="ECO:0000313" key="3">
    <source>
        <dbReference type="EMBL" id="GAA4767010.1"/>
    </source>
</evidence>
<keyword evidence="4" id="KW-1185">Reference proteome</keyword>
<reference evidence="4" key="1">
    <citation type="journal article" date="2019" name="Int. J. Syst. Evol. Microbiol.">
        <title>The Global Catalogue of Microorganisms (GCM) 10K type strain sequencing project: providing services to taxonomists for standard genome sequencing and annotation.</title>
        <authorList>
            <consortium name="The Broad Institute Genomics Platform"/>
            <consortium name="The Broad Institute Genome Sequencing Center for Infectious Disease"/>
            <person name="Wu L."/>
            <person name="Ma J."/>
        </authorList>
    </citation>
    <scope>NUCLEOTIDE SEQUENCE [LARGE SCALE GENOMIC DNA]</scope>
    <source>
        <strain evidence="4">JCM 18324</strain>
    </source>
</reference>
<proteinExistence type="predicted"/>
<protein>
    <submittedName>
        <fullName evidence="3">DUF4097 family beta strand repeat-containing protein</fullName>
    </submittedName>
</protein>
<organism evidence="3 4">
    <name type="scientific">Streptomyces sanyensis</name>
    <dbReference type="NCBI Taxonomy" id="568869"/>
    <lineage>
        <taxon>Bacteria</taxon>
        <taxon>Bacillati</taxon>
        <taxon>Actinomycetota</taxon>
        <taxon>Actinomycetes</taxon>
        <taxon>Kitasatosporales</taxon>
        <taxon>Streptomycetaceae</taxon>
        <taxon>Streptomyces</taxon>
    </lineage>
</organism>
<comment type="caution">
    <text evidence="3">The sequence shown here is derived from an EMBL/GenBank/DDBJ whole genome shotgun (WGS) entry which is preliminary data.</text>
</comment>
<gene>
    <name evidence="3" type="ORF">GCM10023329_11650</name>
</gene>
<accession>A0ABP8ZVI2</accession>
<evidence type="ECO:0000313" key="4">
    <source>
        <dbReference type="Proteomes" id="UP001501147"/>
    </source>
</evidence>
<dbReference type="Pfam" id="PF13349">
    <property type="entry name" value="DUF4097"/>
    <property type="match status" value="1"/>
</dbReference>
<dbReference type="InterPro" id="IPR025164">
    <property type="entry name" value="Toastrack_DUF4097"/>
</dbReference>
<dbReference type="Proteomes" id="UP001501147">
    <property type="component" value="Unassembled WGS sequence"/>
</dbReference>
<name>A0ABP8ZVI2_9ACTN</name>
<dbReference type="EMBL" id="BAABJV010000002">
    <property type="protein sequence ID" value="GAA4767010.1"/>
    <property type="molecule type" value="Genomic_DNA"/>
</dbReference>
<evidence type="ECO:0000256" key="1">
    <source>
        <dbReference type="SAM" id="MobiDB-lite"/>
    </source>
</evidence>
<evidence type="ECO:0000259" key="2">
    <source>
        <dbReference type="Pfam" id="PF13349"/>
    </source>
</evidence>